<dbReference type="AlphaFoldDB" id="A0A5C5RQ53"/>
<gene>
    <name evidence="5" type="ORF">FK268_08305</name>
</gene>
<keyword evidence="1" id="KW-0805">Transcription regulation</keyword>
<organism evidence="5 6">
    <name type="scientific">Tsukamurella sputi</name>
    <dbReference type="NCBI Taxonomy" id="2591848"/>
    <lineage>
        <taxon>Bacteria</taxon>
        <taxon>Bacillati</taxon>
        <taxon>Actinomycetota</taxon>
        <taxon>Actinomycetes</taxon>
        <taxon>Mycobacteriales</taxon>
        <taxon>Tsukamurellaceae</taxon>
        <taxon>Tsukamurella</taxon>
    </lineage>
</organism>
<sequence length="266" mass="28175">MEFRYLRGLSAAGPASTGCARAYAYDIADRRPGTHLAVPSPVLTLIVDLGHGLDLTGPGLPERTTFRTCLSGMHPAPYLVHHDGLQRGVQVDVRPSLVRALTGAPAAELGGEAVELDALHPGLAAALADEVAAAPPDARAEAAARVLARFATSEREVQPDAAAAWALLTARRGDVTVAELTERSGWSARYLATRFTAEFGMGIKQAARLMRFDAARRALEAGAPAAEVAVRAGYADQAHLSRDMRAFLGLSPSAYLARRRSEFTPV</sequence>
<comment type="caution">
    <text evidence="5">The sequence shown here is derived from an EMBL/GenBank/DDBJ whole genome shotgun (WGS) entry which is preliminary data.</text>
</comment>
<evidence type="ECO:0000256" key="2">
    <source>
        <dbReference type="ARBA" id="ARBA00023125"/>
    </source>
</evidence>
<dbReference type="EMBL" id="VIGV01000002">
    <property type="protein sequence ID" value="TWS25199.1"/>
    <property type="molecule type" value="Genomic_DNA"/>
</dbReference>
<keyword evidence="2" id="KW-0238">DNA-binding</keyword>
<evidence type="ECO:0000313" key="6">
    <source>
        <dbReference type="Proteomes" id="UP000319792"/>
    </source>
</evidence>
<evidence type="ECO:0000256" key="3">
    <source>
        <dbReference type="ARBA" id="ARBA00023163"/>
    </source>
</evidence>
<dbReference type="InterPro" id="IPR050204">
    <property type="entry name" value="AraC_XylS_family_regulators"/>
</dbReference>
<dbReference type="SUPFAM" id="SSF46689">
    <property type="entry name" value="Homeodomain-like"/>
    <property type="match status" value="1"/>
</dbReference>
<dbReference type="InterPro" id="IPR009057">
    <property type="entry name" value="Homeodomain-like_sf"/>
</dbReference>
<dbReference type="OrthoDB" id="2559672at2"/>
<keyword evidence="3" id="KW-0804">Transcription</keyword>
<dbReference type="GO" id="GO:0003700">
    <property type="term" value="F:DNA-binding transcription factor activity"/>
    <property type="evidence" value="ECO:0007669"/>
    <property type="project" value="InterPro"/>
</dbReference>
<reference evidence="5 6" key="1">
    <citation type="submission" date="2019-06" db="EMBL/GenBank/DDBJ databases">
        <authorList>
            <person name="Teng J.L.L."/>
            <person name="Lee H.H."/>
            <person name="Lau S.K.P."/>
            <person name="Woo P.C.Y."/>
        </authorList>
    </citation>
    <scope>NUCLEOTIDE SEQUENCE [LARGE SCALE GENOMIC DNA]</scope>
    <source>
        <strain evidence="5 6">HKU70</strain>
    </source>
</reference>
<dbReference type="GO" id="GO:0043565">
    <property type="term" value="F:sequence-specific DNA binding"/>
    <property type="evidence" value="ECO:0007669"/>
    <property type="project" value="InterPro"/>
</dbReference>
<evidence type="ECO:0000259" key="4">
    <source>
        <dbReference type="PROSITE" id="PS01124"/>
    </source>
</evidence>
<name>A0A5C5RQ53_9ACTN</name>
<dbReference type="Gene3D" id="1.10.10.60">
    <property type="entry name" value="Homeodomain-like"/>
    <property type="match status" value="1"/>
</dbReference>
<evidence type="ECO:0000313" key="5">
    <source>
        <dbReference type="EMBL" id="TWS25199.1"/>
    </source>
</evidence>
<dbReference type="PROSITE" id="PS01124">
    <property type="entry name" value="HTH_ARAC_FAMILY_2"/>
    <property type="match status" value="1"/>
</dbReference>
<proteinExistence type="predicted"/>
<protein>
    <submittedName>
        <fullName evidence="5">AraC family transcriptional regulator</fullName>
    </submittedName>
</protein>
<dbReference type="PROSITE" id="PS51257">
    <property type="entry name" value="PROKAR_LIPOPROTEIN"/>
    <property type="match status" value="1"/>
</dbReference>
<keyword evidence="6" id="KW-1185">Reference proteome</keyword>
<dbReference type="InterPro" id="IPR018060">
    <property type="entry name" value="HTH_AraC"/>
</dbReference>
<dbReference type="PANTHER" id="PTHR46796:SF15">
    <property type="entry name" value="BLL1074 PROTEIN"/>
    <property type="match status" value="1"/>
</dbReference>
<dbReference type="Proteomes" id="UP000319792">
    <property type="component" value="Unassembled WGS sequence"/>
</dbReference>
<accession>A0A5C5RQ53</accession>
<reference evidence="5 6" key="2">
    <citation type="submission" date="2019-08" db="EMBL/GenBank/DDBJ databases">
        <title>Tsukamurella conjunctivitidis sp. nov., Tsukamurella assacharolytica sp. nov. and Tsukamurella sputae sp. nov. isolated from patients with conjunctivitis, bacteraemia (lymphoma) and respiratory infection (sputum) in Hong Kong.</title>
        <authorList>
            <person name="Fok K.M.N."/>
            <person name="Fong J.Y.H."/>
        </authorList>
    </citation>
    <scope>NUCLEOTIDE SEQUENCE [LARGE SCALE GENOMIC DNA]</scope>
    <source>
        <strain evidence="5 6">HKU70</strain>
    </source>
</reference>
<dbReference type="Pfam" id="PF12833">
    <property type="entry name" value="HTH_18"/>
    <property type="match status" value="1"/>
</dbReference>
<dbReference type="SMART" id="SM00342">
    <property type="entry name" value="HTH_ARAC"/>
    <property type="match status" value="1"/>
</dbReference>
<evidence type="ECO:0000256" key="1">
    <source>
        <dbReference type="ARBA" id="ARBA00023015"/>
    </source>
</evidence>
<dbReference type="PANTHER" id="PTHR46796">
    <property type="entry name" value="HTH-TYPE TRANSCRIPTIONAL ACTIVATOR RHAS-RELATED"/>
    <property type="match status" value="1"/>
</dbReference>
<feature type="domain" description="HTH araC/xylS-type" evidence="4">
    <location>
        <begin position="160"/>
        <end position="258"/>
    </location>
</feature>
<dbReference type="RefSeq" id="WP_146432987.1">
    <property type="nucleotide sequence ID" value="NZ_VIGV01000002.1"/>
</dbReference>